<dbReference type="Proteomes" id="UP000218676">
    <property type="component" value="Chromosome 1"/>
</dbReference>
<evidence type="ECO:0000256" key="5">
    <source>
        <dbReference type="SAM" id="Phobius"/>
    </source>
</evidence>
<feature type="transmembrane region" description="Helical" evidence="5">
    <location>
        <begin position="39"/>
        <end position="63"/>
    </location>
</feature>
<evidence type="ECO:0000256" key="1">
    <source>
        <dbReference type="ARBA" id="ARBA00004651"/>
    </source>
</evidence>
<feature type="transmembrane region" description="Helical" evidence="5">
    <location>
        <begin position="83"/>
        <end position="105"/>
    </location>
</feature>
<name>A0AAD1CF42_PHODP</name>
<evidence type="ECO:0000256" key="2">
    <source>
        <dbReference type="ARBA" id="ARBA00022692"/>
    </source>
</evidence>
<accession>A0AAD1CF42</accession>
<gene>
    <name evidence="6" type="ORF">PDPUS_1_01888</name>
</gene>
<evidence type="ECO:0000256" key="4">
    <source>
        <dbReference type="ARBA" id="ARBA00023136"/>
    </source>
</evidence>
<proteinExistence type="predicted"/>
<dbReference type="GO" id="GO:0005886">
    <property type="term" value="C:plasma membrane"/>
    <property type="evidence" value="ECO:0007669"/>
    <property type="project" value="UniProtKB-SubCell"/>
</dbReference>
<dbReference type="EMBL" id="AP018045">
    <property type="protein sequence ID" value="BAX53262.1"/>
    <property type="molecule type" value="Genomic_DNA"/>
</dbReference>
<keyword evidence="3 5" id="KW-1133">Transmembrane helix</keyword>
<evidence type="ECO:0000313" key="6">
    <source>
        <dbReference type="EMBL" id="BAX53262.1"/>
    </source>
</evidence>
<evidence type="ECO:0000313" key="7">
    <source>
        <dbReference type="Proteomes" id="UP000218676"/>
    </source>
</evidence>
<dbReference type="AlphaFoldDB" id="A0AAD1CF42"/>
<sequence>MFKRFEKLTQAFPKDDPSQPPNTIFAFCRYYTRRFEKPLIMVALLSAVIAMIEVALFGFMGQLVDWLAASDPKTFLSENAGKLFGISLIILIVMPLLVLLSSLLSHQSLLGNYPMSIR</sequence>
<organism evidence="6 7">
    <name type="scientific">Photobacterium damsela subsp. piscicida</name>
    <name type="common">Pasteurella piscicida</name>
    <dbReference type="NCBI Taxonomy" id="38294"/>
    <lineage>
        <taxon>Bacteria</taxon>
        <taxon>Pseudomonadati</taxon>
        <taxon>Pseudomonadota</taxon>
        <taxon>Gammaproteobacteria</taxon>
        <taxon>Vibrionales</taxon>
        <taxon>Vibrionaceae</taxon>
        <taxon>Photobacterium</taxon>
    </lineage>
</organism>
<keyword evidence="2 5" id="KW-0812">Transmembrane</keyword>
<comment type="subcellular location">
    <subcellularLocation>
        <location evidence="1">Cell membrane</location>
        <topology evidence="1">Multi-pass membrane protein</topology>
    </subcellularLocation>
</comment>
<evidence type="ECO:0000256" key="3">
    <source>
        <dbReference type="ARBA" id="ARBA00022989"/>
    </source>
</evidence>
<dbReference type="GO" id="GO:0005524">
    <property type="term" value="F:ATP binding"/>
    <property type="evidence" value="ECO:0007669"/>
    <property type="project" value="InterPro"/>
</dbReference>
<reference evidence="7" key="1">
    <citation type="submission" date="2017-05" db="EMBL/GenBank/DDBJ databases">
        <title>Whole genome sequence of fish pathogenic bacteria, Photobacterium damselae subsp. piscicida, strain 91-197, isolated from hybrid striped bass (Morone sp.) in USA.</title>
        <authorList>
            <person name="Teru Y."/>
            <person name="Hikima J."/>
            <person name="Kono T."/>
            <person name="Sakai M."/>
            <person name="Takano T."/>
            <person name="Hawke J.P."/>
            <person name="Takeyama H."/>
            <person name="Aoki T."/>
        </authorList>
    </citation>
    <scope>NUCLEOTIDE SEQUENCE [LARGE SCALE GENOMIC DNA]</scope>
    <source>
        <strain evidence="7">91-197</strain>
    </source>
</reference>
<dbReference type="InterPro" id="IPR036640">
    <property type="entry name" value="ABC1_TM_sf"/>
</dbReference>
<protein>
    <submittedName>
        <fullName evidence="6">Uncharacterized protein</fullName>
    </submittedName>
</protein>
<keyword evidence="4 5" id="KW-0472">Membrane</keyword>
<dbReference type="SUPFAM" id="SSF90123">
    <property type="entry name" value="ABC transporter transmembrane region"/>
    <property type="match status" value="1"/>
</dbReference>
<dbReference type="Gene3D" id="1.20.1560.10">
    <property type="entry name" value="ABC transporter type 1, transmembrane domain"/>
    <property type="match status" value="1"/>
</dbReference>